<gene>
    <name evidence="2" type="ORF">KXQ929_LOCUS52774</name>
</gene>
<evidence type="ECO:0000313" key="2">
    <source>
        <dbReference type="EMBL" id="CAF4430804.1"/>
    </source>
</evidence>
<evidence type="ECO:0000313" key="3">
    <source>
        <dbReference type="Proteomes" id="UP000663868"/>
    </source>
</evidence>
<reference evidence="2" key="1">
    <citation type="submission" date="2021-02" db="EMBL/GenBank/DDBJ databases">
        <authorList>
            <person name="Nowell W R."/>
        </authorList>
    </citation>
    <scope>NUCLEOTIDE SEQUENCE</scope>
</reference>
<dbReference type="AlphaFoldDB" id="A0A820QZX1"/>
<protein>
    <submittedName>
        <fullName evidence="2">Uncharacterized protein</fullName>
    </submittedName>
</protein>
<comment type="caution">
    <text evidence="2">The sequence shown here is derived from an EMBL/GenBank/DDBJ whole genome shotgun (WGS) entry which is preliminary data.</text>
</comment>
<feature type="compositionally biased region" description="Acidic residues" evidence="1">
    <location>
        <begin position="29"/>
        <end position="40"/>
    </location>
</feature>
<proteinExistence type="predicted"/>
<sequence length="56" mass="6960">MTNDDRSSLQDEIKRFQEKRRRIEKSDSENEFDLDDEEDTKNENVYVPLKQRRRQQ</sequence>
<feature type="compositionally biased region" description="Basic and acidic residues" evidence="1">
    <location>
        <begin position="1"/>
        <end position="16"/>
    </location>
</feature>
<feature type="region of interest" description="Disordered" evidence="1">
    <location>
        <begin position="1"/>
        <end position="56"/>
    </location>
</feature>
<dbReference type="Proteomes" id="UP000663868">
    <property type="component" value="Unassembled WGS sequence"/>
</dbReference>
<organism evidence="2 3">
    <name type="scientific">Adineta steineri</name>
    <dbReference type="NCBI Taxonomy" id="433720"/>
    <lineage>
        <taxon>Eukaryota</taxon>
        <taxon>Metazoa</taxon>
        <taxon>Spiralia</taxon>
        <taxon>Gnathifera</taxon>
        <taxon>Rotifera</taxon>
        <taxon>Eurotatoria</taxon>
        <taxon>Bdelloidea</taxon>
        <taxon>Adinetida</taxon>
        <taxon>Adinetidae</taxon>
        <taxon>Adineta</taxon>
    </lineage>
</organism>
<feature type="non-terminal residue" evidence="2">
    <location>
        <position position="1"/>
    </location>
</feature>
<accession>A0A820QZX1</accession>
<evidence type="ECO:0000256" key="1">
    <source>
        <dbReference type="SAM" id="MobiDB-lite"/>
    </source>
</evidence>
<name>A0A820QZX1_9BILA</name>
<dbReference type="EMBL" id="CAJOBB010028583">
    <property type="protein sequence ID" value="CAF4430804.1"/>
    <property type="molecule type" value="Genomic_DNA"/>
</dbReference>